<reference evidence="2 3" key="1">
    <citation type="submission" date="2007-04" db="EMBL/GenBank/DDBJ databases">
        <title>Complete sequence of Pyrobaculum arsenaticum DSM 13514.</title>
        <authorList>
            <consortium name="US DOE Joint Genome Institute"/>
            <person name="Copeland A."/>
            <person name="Lucas S."/>
            <person name="Lapidus A."/>
            <person name="Barry K."/>
            <person name="Glavina del Rio T."/>
            <person name="Dalin E."/>
            <person name="Tice H."/>
            <person name="Pitluck S."/>
            <person name="Chain P."/>
            <person name="Malfatti S."/>
            <person name="Shin M."/>
            <person name="Vergez L."/>
            <person name="Schmutz J."/>
            <person name="Larimer F."/>
            <person name="Land M."/>
            <person name="Hauser L."/>
            <person name="Kyrpides N."/>
            <person name="Mikhailova N."/>
            <person name="Cozen A.E."/>
            <person name="Fitz-Gibbon S.T."/>
            <person name="House C.H."/>
            <person name="Saltikov C."/>
            <person name="Lowe T.M."/>
            <person name="Richardson P."/>
        </authorList>
    </citation>
    <scope>NUCLEOTIDE SEQUENCE [LARGE SCALE GENOMIC DNA]</scope>
    <source>
        <strain evidence="3">ATCC 700994 / DSM 13514 / JCM 11321 / PZ6</strain>
    </source>
</reference>
<sequence length="97" mass="10595">MSSSGSPPRPGGQRGKKPYLKVLAVEFASAEAAEVLRKVAEEGVYLILGRGYRQAASDPRAGPYTARARRRIERCTVDINKGPGRSSPSRWTDYAML</sequence>
<evidence type="ECO:0000313" key="2">
    <source>
        <dbReference type="EMBL" id="ABP50729.1"/>
    </source>
</evidence>
<feature type="region of interest" description="Disordered" evidence="1">
    <location>
        <begin position="78"/>
        <end position="97"/>
    </location>
</feature>
<proteinExistence type="predicted"/>
<accession>A4WK12</accession>
<dbReference type="Proteomes" id="UP000001567">
    <property type="component" value="Chromosome"/>
</dbReference>
<dbReference type="EMBL" id="CP000660">
    <property type="protein sequence ID" value="ABP50729.1"/>
    <property type="molecule type" value="Genomic_DNA"/>
</dbReference>
<dbReference type="AlphaFoldDB" id="A4WK12"/>
<dbReference type="KEGG" id="pas:Pars_1158"/>
<dbReference type="HOGENOM" id="CLU_2340294_0_0_2"/>
<evidence type="ECO:0000313" key="3">
    <source>
        <dbReference type="Proteomes" id="UP000001567"/>
    </source>
</evidence>
<organism evidence="2 3">
    <name type="scientific">Pyrobaculum arsenaticum (strain DSM 13514 / JCM 11321 / PZ6)</name>
    <dbReference type="NCBI Taxonomy" id="340102"/>
    <lineage>
        <taxon>Archaea</taxon>
        <taxon>Thermoproteota</taxon>
        <taxon>Thermoprotei</taxon>
        <taxon>Thermoproteales</taxon>
        <taxon>Thermoproteaceae</taxon>
        <taxon>Pyrobaculum</taxon>
    </lineage>
</organism>
<protein>
    <submittedName>
        <fullName evidence="2">Uncharacterized protein</fullName>
    </submittedName>
</protein>
<name>A4WK12_PYRAR</name>
<evidence type="ECO:0000256" key="1">
    <source>
        <dbReference type="SAM" id="MobiDB-lite"/>
    </source>
</evidence>
<gene>
    <name evidence="2" type="ordered locus">Pars_1158</name>
</gene>
<dbReference type="STRING" id="340102.Pars_1158"/>